<keyword evidence="7" id="KW-1185">Reference proteome</keyword>
<evidence type="ECO:0000259" key="4">
    <source>
        <dbReference type="Pfam" id="PF00561"/>
    </source>
</evidence>
<dbReference type="InterPro" id="IPR029058">
    <property type="entry name" value="AB_hydrolase_fold"/>
</dbReference>
<dbReference type="SUPFAM" id="SSF53474">
    <property type="entry name" value="alpha/beta-Hydrolases"/>
    <property type="match status" value="1"/>
</dbReference>
<accession>A0A4Q5JBZ3</accession>
<dbReference type="Pfam" id="PF00561">
    <property type="entry name" value="Abhydrolase_1"/>
    <property type="match status" value="1"/>
</dbReference>
<evidence type="ECO:0000256" key="1">
    <source>
        <dbReference type="ARBA" id="ARBA00010088"/>
    </source>
</evidence>
<evidence type="ECO:0000313" key="7">
    <source>
        <dbReference type="Proteomes" id="UP000291189"/>
    </source>
</evidence>
<dbReference type="GO" id="GO:0016787">
    <property type="term" value="F:hydrolase activity"/>
    <property type="evidence" value="ECO:0007669"/>
    <property type="project" value="UniProtKB-KW"/>
</dbReference>
<evidence type="ECO:0000256" key="3">
    <source>
        <dbReference type="SAM" id="SignalP"/>
    </source>
</evidence>
<dbReference type="PANTHER" id="PTHR43248">
    <property type="entry name" value="2-SUCCINYL-6-HYDROXY-2,4-CYCLOHEXADIENE-1-CARBOXYLATE SYNTHASE"/>
    <property type="match status" value="1"/>
</dbReference>
<feature type="chain" id="PRO_5038773762" evidence="3">
    <location>
        <begin position="28"/>
        <end position="558"/>
    </location>
</feature>
<dbReference type="InterPro" id="IPR051601">
    <property type="entry name" value="Serine_prot/Carboxylest_S33"/>
</dbReference>
<evidence type="ECO:0000313" key="6">
    <source>
        <dbReference type="EMBL" id="RYU15549.1"/>
    </source>
</evidence>
<dbReference type="PANTHER" id="PTHR43248:SF25">
    <property type="entry name" value="AB HYDROLASE-1 DOMAIN-CONTAINING PROTEIN-RELATED"/>
    <property type="match status" value="1"/>
</dbReference>
<feature type="signal peptide" evidence="3">
    <location>
        <begin position="1"/>
        <end position="27"/>
    </location>
</feature>
<dbReference type="OrthoDB" id="3930934at2"/>
<feature type="domain" description="AB hydrolase-1" evidence="4">
    <location>
        <begin position="106"/>
        <end position="281"/>
    </location>
</feature>
<dbReference type="Gene3D" id="3.40.50.1820">
    <property type="entry name" value="alpha/beta hydrolase"/>
    <property type="match status" value="1"/>
</dbReference>
<keyword evidence="2 6" id="KW-0378">Hydrolase</keyword>
<reference evidence="6 7" key="1">
    <citation type="submission" date="2019-01" db="EMBL/GenBank/DDBJ databases">
        <title>Nocardioides guangzhouensis sp. nov., an actinobacterium isolated from soil.</title>
        <authorList>
            <person name="Fu Y."/>
            <person name="Cai Y."/>
            <person name="Lin Z."/>
            <person name="Chen P."/>
        </authorList>
    </citation>
    <scope>NUCLEOTIDE SEQUENCE [LARGE SCALE GENOMIC DNA]</scope>
    <source>
        <strain evidence="6 7">NBRC 105384</strain>
    </source>
</reference>
<feature type="domain" description="Peptidase S33 tripeptidyl aminopeptidase-like C-terminal" evidence="5">
    <location>
        <begin position="429"/>
        <end position="527"/>
    </location>
</feature>
<organism evidence="6 7">
    <name type="scientific">Nocardioides iriomotensis</name>
    <dbReference type="NCBI Taxonomy" id="715784"/>
    <lineage>
        <taxon>Bacteria</taxon>
        <taxon>Bacillati</taxon>
        <taxon>Actinomycetota</taxon>
        <taxon>Actinomycetes</taxon>
        <taxon>Propionibacteriales</taxon>
        <taxon>Nocardioidaceae</taxon>
        <taxon>Nocardioides</taxon>
    </lineage>
</organism>
<evidence type="ECO:0000256" key="2">
    <source>
        <dbReference type="ARBA" id="ARBA00022801"/>
    </source>
</evidence>
<evidence type="ECO:0000259" key="5">
    <source>
        <dbReference type="Pfam" id="PF08386"/>
    </source>
</evidence>
<proteinExistence type="inferred from homology"/>
<comment type="caution">
    <text evidence="6">The sequence shown here is derived from an EMBL/GenBank/DDBJ whole genome shotgun (WGS) entry which is preliminary data.</text>
</comment>
<dbReference type="InterPro" id="IPR013595">
    <property type="entry name" value="Pept_S33_TAP-like_C"/>
</dbReference>
<dbReference type="EMBL" id="SDPU01000001">
    <property type="protein sequence ID" value="RYU15549.1"/>
    <property type="molecule type" value="Genomic_DNA"/>
</dbReference>
<protein>
    <submittedName>
        <fullName evidence="6">Alpha/beta hydrolase</fullName>
    </submittedName>
</protein>
<comment type="similarity">
    <text evidence="1">Belongs to the peptidase S33 family.</text>
</comment>
<dbReference type="AlphaFoldDB" id="A0A4Q5JBZ3"/>
<dbReference type="InterPro" id="IPR000073">
    <property type="entry name" value="AB_hydrolase_1"/>
</dbReference>
<gene>
    <name evidence="6" type="ORF">ETU37_00040</name>
</gene>
<name>A0A4Q5JBZ3_9ACTN</name>
<dbReference type="Proteomes" id="UP000291189">
    <property type="component" value="Unassembled WGS sequence"/>
</dbReference>
<keyword evidence="3" id="KW-0732">Signal</keyword>
<dbReference type="Pfam" id="PF08386">
    <property type="entry name" value="Abhydrolase_4"/>
    <property type="match status" value="1"/>
</dbReference>
<sequence length="558" mass="59816">MNVRGRSNARVRRLVVAALLAATPTAAGSTVAAAAPADSSAQPSAGPAGAGQRAALRWAPCGIEHPGYECATFRVPLDYDRPDAGSIRLAVNRLPATNPAGRIGSVFVNPGGPGGSGVGLVFSRFGNYLRTRLEGRFDVIGFDPRGAGASAPMHCFDNRMQLIGALLGQPLFPYGRGQYRPFFDAFAALGPACRDRGDPVLEHMNTADVARDLDGLREAVGDAGLTYLGFSYGSYLGNTYANLFPDKVRALVVDGVLDPQRWTSGRQIEDDRLSTQEEFNEFLRLCDEAGPECAFWTPAGSAARWAQLAGALRRQPLFLPEGLAYTYDYLVGDAASAMYAPEVWDGPNGAAALFDFLADAALGDQAGAAADAGRLHQGLRAQLRPPGGAANYPNWLDAYFGNHCADSHYPRAYSRWRDVGRYARDGSQFGPLWWWLDTGCARWEVNADRYTGPWTATTAAPVLVVGNFFDGVTSYRGATATAALLPNSRLLSYAGWGHTAYKRSACVTDYVHAYLLTVSLPPEGQVCPANPNPFQAGSGRESRRERVLVGLPPAGLIR</sequence>